<dbReference type="SMART" id="SM00855">
    <property type="entry name" value="PGAM"/>
    <property type="match status" value="1"/>
</dbReference>
<comment type="caution">
    <text evidence="2">The sequence shown here is derived from an EMBL/GenBank/DDBJ whole genome shotgun (WGS) entry which is preliminary data.</text>
</comment>
<dbReference type="CDD" id="cd07067">
    <property type="entry name" value="HP_PGM_like"/>
    <property type="match status" value="1"/>
</dbReference>
<dbReference type="PATRIC" id="fig|1088869.3.peg.714"/>
<dbReference type="PANTHER" id="PTHR20935">
    <property type="entry name" value="PHOSPHOGLYCERATE MUTASE-RELATED"/>
    <property type="match status" value="1"/>
</dbReference>
<dbReference type="RefSeq" id="WP_008850857.1">
    <property type="nucleotide sequence ID" value="NZ_AGQV01000001.1"/>
</dbReference>
<proteinExistence type="predicted"/>
<evidence type="ECO:0000256" key="1">
    <source>
        <dbReference type="ARBA" id="ARBA00022801"/>
    </source>
</evidence>
<gene>
    <name evidence="2" type="ORF">GMO_07070</name>
</gene>
<dbReference type="InterPro" id="IPR051021">
    <property type="entry name" value="Mito_Ser/Thr_phosphatase"/>
</dbReference>
<dbReference type="STRING" id="1088869.GMO_07070"/>
<accession>G6XGU2</accession>
<evidence type="ECO:0000313" key="2">
    <source>
        <dbReference type="EMBL" id="EHH69400.1"/>
    </source>
</evidence>
<dbReference type="Proteomes" id="UP000004949">
    <property type="component" value="Unassembled WGS sequence"/>
</dbReference>
<dbReference type="Pfam" id="PF00300">
    <property type="entry name" value="His_Phos_1"/>
    <property type="match status" value="1"/>
</dbReference>
<dbReference type="GO" id="GO:0016787">
    <property type="term" value="F:hydrolase activity"/>
    <property type="evidence" value="ECO:0007669"/>
    <property type="project" value="UniProtKB-KW"/>
</dbReference>
<evidence type="ECO:0000313" key="3">
    <source>
        <dbReference type="Proteomes" id="UP000004949"/>
    </source>
</evidence>
<dbReference type="InterPro" id="IPR029033">
    <property type="entry name" value="His_PPase_superfam"/>
</dbReference>
<dbReference type="OrthoDB" id="9810154at2"/>
<dbReference type="AlphaFoldDB" id="G6XGU2"/>
<keyword evidence="3" id="KW-1185">Reference proteome</keyword>
<dbReference type="Gene3D" id="3.40.50.1240">
    <property type="entry name" value="Phosphoglycerate mutase-like"/>
    <property type="match status" value="1"/>
</dbReference>
<dbReference type="EMBL" id="AGQV01000001">
    <property type="protein sequence ID" value="EHH69400.1"/>
    <property type="molecule type" value="Genomic_DNA"/>
</dbReference>
<dbReference type="eggNOG" id="COG2062">
    <property type="taxonomic scope" value="Bacteria"/>
</dbReference>
<reference evidence="2 3" key="1">
    <citation type="submission" date="2011-10" db="EMBL/GenBank/DDBJ databases">
        <title>Genome sequence of Gluconobacter morbifer G707, isolated from Drosophila gut.</title>
        <authorList>
            <person name="Lee W.-J."/>
            <person name="Kim E.-K."/>
        </authorList>
    </citation>
    <scope>NUCLEOTIDE SEQUENCE [LARGE SCALE GENOMIC DNA]</scope>
    <source>
        <strain evidence="2 3">G707</strain>
    </source>
</reference>
<organism evidence="2 3">
    <name type="scientific">Gluconobacter morbifer G707</name>
    <dbReference type="NCBI Taxonomy" id="1088869"/>
    <lineage>
        <taxon>Bacteria</taxon>
        <taxon>Pseudomonadati</taxon>
        <taxon>Pseudomonadota</taxon>
        <taxon>Alphaproteobacteria</taxon>
        <taxon>Acetobacterales</taxon>
        <taxon>Acetobacteraceae</taxon>
        <taxon>Gluconobacter</taxon>
    </lineage>
</organism>
<dbReference type="SUPFAM" id="SSF53254">
    <property type="entry name" value="Phosphoglycerate mutase-like"/>
    <property type="match status" value="1"/>
</dbReference>
<name>G6XGU2_9PROT</name>
<protein>
    <submittedName>
        <fullName evidence="2">Phosphohistidine phosphatase</fullName>
    </submittedName>
</protein>
<dbReference type="InterPro" id="IPR013078">
    <property type="entry name" value="His_Pase_superF_clade-1"/>
</dbReference>
<sequence length="171" mass="18221">MTRQLLILRHAQAVPHVPTEEGDRARPLTATGLEQARSIGRKLAALAPARPMKVLCSPAVRTRQTAQAALEALEAAPAPVFEDGIYHTDPDGLYRLIHGTEDEVQTLLLVGHNPSIGALAMDLVGTAALQHPSFAALQRGYPLAGLTMLGFEGGWLDVRPSTVRAATLLVP</sequence>
<keyword evidence="1" id="KW-0378">Hydrolase</keyword>